<dbReference type="Proteomes" id="UP000005436">
    <property type="component" value="Chromosome"/>
</dbReference>
<dbReference type="AlphaFoldDB" id="G8UJV4"/>
<accession>G8UJV4</accession>
<name>G8UJV4_TANFA</name>
<protein>
    <submittedName>
        <fullName evidence="1">Uncharacterized protein</fullName>
    </submittedName>
</protein>
<gene>
    <name evidence="1" type="ordered locus">BFO_2275</name>
</gene>
<evidence type="ECO:0000313" key="1">
    <source>
        <dbReference type="EMBL" id="AEW21831.1"/>
    </source>
</evidence>
<reference evidence="2" key="1">
    <citation type="submission" date="2011-12" db="EMBL/GenBank/DDBJ databases">
        <title>Complete sequence of Tannerella forsythia ATCC 43037.</title>
        <authorList>
            <person name="Dewhirst F."/>
            <person name="Tanner A."/>
            <person name="Izard J."/>
            <person name="Brinkac L."/>
            <person name="Durkin A.S."/>
            <person name="Hostetler J."/>
            <person name="Shetty J."/>
            <person name="Torralba M."/>
            <person name="Gill S."/>
            <person name="Nelson K."/>
        </authorList>
    </citation>
    <scope>NUCLEOTIDE SEQUENCE [LARGE SCALE GENOMIC DNA]</scope>
    <source>
        <strain evidence="2">ATCC 43037 / JCM 10827 / CCUG 33226 / KCTC 5666 / FDC 338</strain>
    </source>
</reference>
<evidence type="ECO:0000313" key="2">
    <source>
        <dbReference type="Proteomes" id="UP000005436"/>
    </source>
</evidence>
<keyword evidence="2" id="KW-1185">Reference proteome</keyword>
<sequence>MKSRRAHKFSSLLFLYPTKNTNTKERFFLQTAKHVHRGAFR</sequence>
<dbReference type="KEGG" id="tfo:BFO_2275"/>
<dbReference type="HOGENOM" id="CLU_3277863_0_0_10"/>
<organism evidence="1 2">
    <name type="scientific">Tannerella forsythia (strain ATCC 43037 / JCM 10827 / CCUG 21028 A / KCTC 5666 / FDC 338)</name>
    <name type="common">Bacteroides forsythus</name>
    <dbReference type="NCBI Taxonomy" id="203275"/>
    <lineage>
        <taxon>Bacteria</taxon>
        <taxon>Pseudomonadati</taxon>
        <taxon>Bacteroidota</taxon>
        <taxon>Bacteroidia</taxon>
        <taxon>Bacteroidales</taxon>
        <taxon>Tannerellaceae</taxon>
        <taxon>Tannerella</taxon>
    </lineage>
</organism>
<proteinExistence type="predicted"/>
<dbReference type="EMBL" id="CP003191">
    <property type="protein sequence ID" value="AEW21831.1"/>
    <property type="molecule type" value="Genomic_DNA"/>
</dbReference>